<dbReference type="HOGENOM" id="CLU_515064_0_0_1"/>
<dbReference type="InParanoid" id="L2GP35"/>
<organism evidence="4 5">
    <name type="scientific">Vittaforma corneae (strain ATCC 50505)</name>
    <name type="common">Microsporidian parasite</name>
    <name type="synonym">Nosema corneum</name>
    <dbReference type="NCBI Taxonomy" id="993615"/>
    <lineage>
        <taxon>Eukaryota</taxon>
        <taxon>Fungi</taxon>
        <taxon>Fungi incertae sedis</taxon>
        <taxon>Microsporidia</taxon>
        <taxon>Nosematidae</taxon>
        <taxon>Vittaforma</taxon>
    </lineage>
</organism>
<evidence type="ECO:0000313" key="5">
    <source>
        <dbReference type="Proteomes" id="UP000011082"/>
    </source>
</evidence>
<feature type="region of interest" description="Disordered" evidence="2">
    <location>
        <begin position="90"/>
        <end position="123"/>
    </location>
</feature>
<dbReference type="AlphaFoldDB" id="L2GP35"/>
<dbReference type="GeneID" id="19881103"/>
<evidence type="ECO:0000256" key="3">
    <source>
        <dbReference type="SAM" id="SignalP"/>
    </source>
</evidence>
<evidence type="ECO:0000313" key="4">
    <source>
        <dbReference type="EMBL" id="ELA42633.1"/>
    </source>
</evidence>
<feature type="signal peptide" evidence="3">
    <location>
        <begin position="1"/>
        <end position="22"/>
    </location>
</feature>
<keyword evidence="5" id="KW-1185">Reference proteome</keyword>
<keyword evidence="3" id="KW-0732">Signal</keyword>
<dbReference type="EMBL" id="JH370131">
    <property type="protein sequence ID" value="ELA42633.1"/>
    <property type="molecule type" value="Genomic_DNA"/>
</dbReference>
<evidence type="ECO:0000256" key="1">
    <source>
        <dbReference type="SAM" id="Coils"/>
    </source>
</evidence>
<reference evidence="5" key="1">
    <citation type="submission" date="2011-05" db="EMBL/GenBank/DDBJ databases">
        <title>The genome sequence of Vittaforma corneae strain ATCC 50505.</title>
        <authorList>
            <consortium name="The Broad Institute Genome Sequencing Platform"/>
            <person name="Cuomo C."/>
            <person name="Didier E."/>
            <person name="Bowers L."/>
            <person name="Young S.K."/>
            <person name="Zeng Q."/>
            <person name="Gargeya S."/>
            <person name="Fitzgerald M."/>
            <person name="Haas B."/>
            <person name="Abouelleil A."/>
            <person name="Alvarado L."/>
            <person name="Arachchi H.M."/>
            <person name="Berlin A."/>
            <person name="Chapman S.B."/>
            <person name="Gearin G."/>
            <person name="Goldberg J."/>
            <person name="Griggs A."/>
            <person name="Gujja S."/>
            <person name="Hansen M."/>
            <person name="Heiman D."/>
            <person name="Howarth C."/>
            <person name="Larimer J."/>
            <person name="Lui A."/>
            <person name="MacDonald P.J.P."/>
            <person name="McCowen C."/>
            <person name="Montmayeur A."/>
            <person name="Murphy C."/>
            <person name="Neiman D."/>
            <person name="Pearson M."/>
            <person name="Priest M."/>
            <person name="Roberts A."/>
            <person name="Saif S."/>
            <person name="Shea T."/>
            <person name="Sisk P."/>
            <person name="Stolte C."/>
            <person name="Sykes S."/>
            <person name="Wortman J."/>
            <person name="Nusbaum C."/>
            <person name="Birren B."/>
        </authorList>
    </citation>
    <scope>NUCLEOTIDE SEQUENCE [LARGE SCALE GENOMIC DNA]</scope>
    <source>
        <strain evidence="5">ATCC 50505</strain>
    </source>
</reference>
<sequence length="529" mass="61085">MRKTMKDKMLKLMLVIVGLVNSLTYNRTIDPCPTVQEPELDIKSHTGNFSDKAESTSTDDDWILLPRNLSEVPTIKSYDPMNQIKDLKASESQKLVESQQSINTSEHESIKKSGTSDEDGSTAMDDWCIINKNLSGLPEIESSTLEDQEDSNDSESTSINDWTLLPENMSDVSTIESYDPEAPTKSARETDLNFDFIESTIRSRSLKYEPLHPGRLVYLLNQIFDALPLGRKNRVLPLKDTVLGIFRIHHREFLKLIGQSPIAEQVLLSMNRFKRQEIRCRHVIYYISTVFEYSKSRNLNDYKLVEILAYALTYLNAFLRMEDRKHFLYKQAFHVRNMPRYPALRTREPHLSEEQSEKLLAGFIYIPNFKKPEKQTRRANLQGNIERIKKEMHIAKSRSADFDFKLLLTSLKGIFDALPFKNEKDQECDLSKDTVLDMLKILRDEFIRIAAKSQKTQDALSSVCGFEDKLVSWKHTIDSLSSVFNTYPHRKADINNPGFAKNLMFSLIYLDATLEFYDFSFGDGPDHRN</sequence>
<feature type="coiled-coil region" evidence="1">
    <location>
        <begin position="371"/>
        <end position="398"/>
    </location>
</feature>
<dbReference type="RefSeq" id="XP_007603838.1">
    <property type="nucleotide sequence ID" value="XM_007603776.1"/>
</dbReference>
<feature type="compositionally biased region" description="Basic and acidic residues" evidence="2">
    <location>
        <begin position="105"/>
        <end position="115"/>
    </location>
</feature>
<accession>L2GP35</accession>
<feature type="compositionally biased region" description="Polar residues" evidence="2">
    <location>
        <begin position="92"/>
        <end position="104"/>
    </location>
</feature>
<proteinExistence type="predicted"/>
<name>L2GP35_VITCO</name>
<feature type="chain" id="PRO_5003960038" evidence="3">
    <location>
        <begin position="23"/>
        <end position="529"/>
    </location>
</feature>
<evidence type="ECO:0000256" key="2">
    <source>
        <dbReference type="SAM" id="MobiDB-lite"/>
    </source>
</evidence>
<gene>
    <name evidence="4" type="ORF">VICG_00385</name>
</gene>
<keyword evidence="1" id="KW-0175">Coiled coil</keyword>
<protein>
    <submittedName>
        <fullName evidence="4">Uncharacterized protein</fullName>
    </submittedName>
</protein>
<dbReference type="Proteomes" id="UP000011082">
    <property type="component" value="Unassembled WGS sequence"/>
</dbReference>
<dbReference type="VEuPathDB" id="MicrosporidiaDB:VICG_00385"/>